<keyword evidence="2" id="KW-0882">Thioester bond</keyword>
<comment type="caution">
    <text evidence="4">The sequence shown here is derived from an EMBL/GenBank/DDBJ whole genome shotgun (WGS) entry which is preliminary data.</text>
</comment>
<name>A0A848LZ77_9BACT</name>
<gene>
    <name evidence="4" type="ORF">HG543_52460</name>
</gene>
<organism evidence="4 5">
    <name type="scientific">Pyxidicoccus fallax</name>
    <dbReference type="NCBI Taxonomy" id="394095"/>
    <lineage>
        <taxon>Bacteria</taxon>
        <taxon>Pseudomonadati</taxon>
        <taxon>Myxococcota</taxon>
        <taxon>Myxococcia</taxon>
        <taxon>Myxococcales</taxon>
        <taxon>Cystobacterineae</taxon>
        <taxon>Myxococcaceae</taxon>
        <taxon>Pyxidicoccus</taxon>
    </lineage>
</organism>
<proteinExistence type="predicted"/>
<dbReference type="InterPro" id="IPR002890">
    <property type="entry name" value="MG2"/>
</dbReference>
<evidence type="ECO:0000256" key="2">
    <source>
        <dbReference type="ARBA" id="ARBA00022966"/>
    </source>
</evidence>
<dbReference type="PANTHER" id="PTHR11412">
    <property type="entry name" value="MACROGLOBULIN / COMPLEMENT"/>
    <property type="match status" value="1"/>
</dbReference>
<dbReference type="RefSeq" id="WP_169352492.1">
    <property type="nucleotide sequence ID" value="NZ_JABBJJ010000608.1"/>
</dbReference>
<dbReference type="Pfam" id="PF01835">
    <property type="entry name" value="MG2"/>
    <property type="match status" value="1"/>
</dbReference>
<protein>
    <recommendedName>
        <fullName evidence="3">Macroglobulin domain-containing protein</fullName>
    </recommendedName>
</protein>
<reference evidence="4 5" key="1">
    <citation type="submission" date="2020-04" db="EMBL/GenBank/DDBJ databases">
        <title>Draft genome of Pyxidicoccus fallax type strain.</title>
        <authorList>
            <person name="Whitworth D.E."/>
        </authorList>
    </citation>
    <scope>NUCLEOTIDE SEQUENCE [LARGE SCALE GENOMIC DNA]</scope>
    <source>
        <strain evidence="4 5">DSM 14698</strain>
    </source>
</reference>
<dbReference type="GO" id="GO:0004866">
    <property type="term" value="F:endopeptidase inhibitor activity"/>
    <property type="evidence" value="ECO:0007669"/>
    <property type="project" value="InterPro"/>
</dbReference>
<dbReference type="AlphaFoldDB" id="A0A848LZ77"/>
<evidence type="ECO:0000313" key="4">
    <source>
        <dbReference type="EMBL" id="NMO23417.1"/>
    </source>
</evidence>
<evidence type="ECO:0000259" key="3">
    <source>
        <dbReference type="Pfam" id="PF01835"/>
    </source>
</evidence>
<feature type="domain" description="Macroglobulin" evidence="3">
    <location>
        <begin position="163"/>
        <end position="256"/>
    </location>
</feature>
<keyword evidence="5" id="KW-1185">Reference proteome</keyword>
<dbReference type="Proteomes" id="UP000518300">
    <property type="component" value="Unassembled WGS sequence"/>
</dbReference>
<evidence type="ECO:0000313" key="5">
    <source>
        <dbReference type="Proteomes" id="UP000518300"/>
    </source>
</evidence>
<sequence length="1026" mass="109297">MTIRNRRLLAGGLAALLVGGTLAVASWDVCLSAWVLHGVEVPRCPDGRFRQTVGLNAHGLSRGLAGPVFVWAEAQAPDALGGMLKGRVGRGTAELFLVDADGKQTPLPPEKEHPWGREDGLALMARVALPQVPDGDYTLRARVSTPLGTDTVDAALPLYAPARVHVLTDRPLYEPGNEVRFRAVVLRAKDLSPLDGRPGTWRVKDPSGEVVLEERAPAGPWGVVAGGFPLDRGAATGMWTVSWTSGNAQAEARFTVEPFTLPRFRVDVGSPRPFWRAGETPEVEGQVVYSSGAPVEGADVELGWRHSGDWPPPTEWLSGGGLPERARTDAAGRFRLVLPRVPMDLRGNTRLTAAVVAKDAAGDRVEGGVSLLLAEDALAVSSVTELEGGLVAGFNNRVYLRATTADGRVLPRTELTVKRAWDARDEGVRAVTDEDGVAAFQLDPGPPVNVVVPPMPVRRPPPPPPVALAGLRDLLADEGEASLEDQLAVERWLPSLFPCARFVTPDDGSQEVVLGLRVGAGGAVADVAGAEGAGPLVTCVASALRSRGLPAGRERLLRLELGVTDPGLPRLEVEVEEAVGDGALVTDVLDTAARDARGCLPRNLEVEAPLPVALSWRLGRTVPEVAASWVTLPKQEGALPASVLPCLQEKFGRLRLSPAMEKLERFEALGVARFTAYPTGASGEDGPAQATVFLGYELKVSAKDAGDTKLVLRPAQLPATRMRATPVLARAREEVRIDLMRGPGYVDPLPETLVLQAGATRLESKIDKGSRTARFQLPADFEGWAEAQWAGAVARVYVAPRAQLSLEVSPEKPAYAPGELARLQVRTWVDGKEGPAAVGLFGVDETLGQLAPLPGAESLGSVRPAPTVATPAFGVLDGQALAMGRIRGANAAAAALLRVSEVPQREDAEPWVSVNATSPFQPDAELTEPFYAVLAELHAQVRAWEEKAPEGQTLDPAQLAKLWEGALAACEKRGEKVTDAFGRRLRLSRLPEDLLALTDPRAVVTSGTRLPEDVENWNAWVAREEP</sequence>
<keyword evidence="1" id="KW-0732">Signal</keyword>
<dbReference type="EMBL" id="JABBJJ010000608">
    <property type="protein sequence ID" value="NMO23417.1"/>
    <property type="molecule type" value="Genomic_DNA"/>
</dbReference>
<evidence type="ECO:0000256" key="1">
    <source>
        <dbReference type="ARBA" id="ARBA00022729"/>
    </source>
</evidence>
<dbReference type="Gene3D" id="2.60.40.1930">
    <property type="match status" value="1"/>
</dbReference>
<dbReference type="InterPro" id="IPR050473">
    <property type="entry name" value="A2M/Complement_sys"/>
</dbReference>
<dbReference type="PANTHER" id="PTHR11412:SF136">
    <property type="entry name" value="CD109 ANTIGEN"/>
    <property type="match status" value="1"/>
</dbReference>
<accession>A0A848LZ77</accession>